<organism evidence="2 3">
    <name type="scientific">Araneus ventricosus</name>
    <name type="common">Orbweaver spider</name>
    <name type="synonym">Epeira ventricosa</name>
    <dbReference type="NCBI Taxonomy" id="182803"/>
    <lineage>
        <taxon>Eukaryota</taxon>
        <taxon>Metazoa</taxon>
        <taxon>Ecdysozoa</taxon>
        <taxon>Arthropoda</taxon>
        <taxon>Chelicerata</taxon>
        <taxon>Arachnida</taxon>
        <taxon>Araneae</taxon>
        <taxon>Araneomorphae</taxon>
        <taxon>Entelegynae</taxon>
        <taxon>Araneoidea</taxon>
        <taxon>Araneidae</taxon>
        <taxon>Araneus</taxon>
    </lineage>
</organism>
<name>A0A4Y2IRN9_ARAVE</name>
<feature type="region of interest" description="Disordered" evidence="1">
    <location>
        <begin position="125"/>
        <end position="144"/>
    </location>
</feature>
<dbReference type="EMBL" id="BGPR01002827">
    <property type="protein sequence ID" value="GBM79552.1"/>
    <property type="molecule type" value="Genomic_DNA"/>
</dbReference>
<feature type="compositionally biased region" description="Basic and acidic residues" evidence="1">
    <location>
        <begin position="59"/>
        <end position="74"/>
    </location>
</feature>
<sequence>MNRRYLGRFERKSKVLANGFEKRKLEPEVQIARWIQRLQEYNFEIQHCKRKTHGNSDAFSRRPSKEGCKHFSNVEKKSGNETDISLKVLIITTADPCSSNEIQEDPLEDLNIRLILEKKLNPKDRPSWQEITSESPATKQYWAL</sequence>
<protein>
    <recommendedName>
        <fullName evidence="4">Reverse transcriptase RNase H-like domain-containing protein</fullName>
    </recommendedName>
</protein>
<proteinExistence type="predicted"/>
<dbReference type="Proteomes" id="UP000499080">
    <property type="component" value="Unassembled WGS sequence"/>
</dbReference>
<feature type="compositionally biased region" description="Polar residues" evidence="1">
    <location>
        <begin position="129"/>
        <end position="138"/>
    </location>
</feature>
<evidence type="ECO:0000313" key="3">
    <source>
        <dbReference type="Proteomes" id="UP000499080"/>
    </source>
</evidence>
<comment type="caution">
    <text evidence="2">The sequence shown here is derived from an EMBL/GenBank/DDBJ whole genome shotgun (WGS) entry which is preliminary data.</text>
</comment>
<dbReference type="AlphaFoldDB" id="A0A4Y2IRN9"/>
<feature type="region of interest" description="Disordered" evidence="1">
    <location>
        <begin position="52"/>
        <end position="74"/>
    </location>
</feature>
<reference evidence="2 3" key="1">
    <citation type="journal article" date="2019" name="Sci. Rep.">
        <title>Orb-weaving spider Araneus ventricosus genome elucidates the spidroin gene catalogue.</title>
        <authorList>
            <person name="Kono N."/>
            <person name="Nakamura H."/>
            <person name="Ohtoshi R."/>
            <person name="Moran D.A.P."/>
            <person name="Shinohara A."/>
            <person name="Yoshida Y."/>
            <person name="Fujiwara M."/>
            <person name="Mori M."/>
            <person name="Tomita M."/>
            <person name="Arakawa K."/>
        </authorList>
    </citation>
    <scope>NUCLEOTIDE SEQUENCE [LARGE SCALE GENOMIC DNA]</scope>
</reference>
<accession>A0A4Y2IRN9</accession>
<evidence type="ECO:0000313" key="2">
    <source>
        <dbReference type="EMBL" id="GBM79552.1"/>
    </source>
</evidence>
<dbReference type="OrthoDB" id="10030726at2759"/>
<keyword evidence="3" id="KW-1185">Reference proteome</keyword>
<evidence type="ECO:0008006" key="4">
    <source>
        <dbReference type="Google" id="ProtNLM"/>
    </source>
</evidence>
<gene>
    <name evidence="2" type="ORF">AVEN_77121_1</name>
</gene>
<evidence type="ECO:0000256" key="1">
    <source>
        <dbReference type="SAM" id="MobiDB-lite"/>
    </source>
</evidence>